<evidence type="ECO:0000313" key="20">
    <source>
        <dbReference type="Proteomes" id="UP001175271"/>
    </source>
</evidence>
<feature type="domain" description="Mre11 DNA-binding" evidence="18">
    <location>
        <begin position="307"/>
        <end position="474"/>
    </location>
</feature>
<dbReference type="GO" id="GO:0030870">
    <property type="term" value="C:Mre11 complex"/>
    <property type="evidence" value="ECO:0007669"/>
    <property type="project" value="InterPro"/>
</dbReference>
<dbReference type="GO" id="GO:0031573">
    <property type="term" value="P:mitotic intra-S DNA damage checkpoint signaling"/>
    <property type="evidence" value="ECO:0007669"/>
    <property type="project" value="TreeGrafter"/>
</dbReference>
<dbReference type="NCBIfam" id="TIGR00583">
    <property type="entry name" value="mre11"/>
    <property type="match status" value="1"/>
</dbReference>
<evidence type="ECO:0000256" key="3">
    <source>
        <dbReference type="ARBA" id="ARBA00004286"/>
    </source>
</evidence>
<evidence type="ECO:0000256" key="9">
    <source>
        <dbReference type="ARBA" id="ARBA00022763"/>
    </source>
</evidence>
<comment type="subcellular location">
    <subcellularLocation>
        <location evidence="3">Chromosome</location>
    </subcellularLocation>
    <subcellularLocation>
        <location evidence="2">Nucleus</location>
    </subcellularLocation>
</comment>
<dbReference type="SUPFAM" id="SSF56300">
    <property type="entry name" value="Metallo-dependent phosphatases"/>
    <property type="match status" value="1"/>
</dbReference>
<name>A0AA39M1P9_9BILA</name>
<dbReference type="InterPro" id="IPR038487">
    <property type="entry name" value="Mre11_capping_dom"/>
</dbReference>
<evidence type="ECO:0000313" key="19">
    <source>
        <dbReference type="EMBL" id="KAK0417364.1"/>
    </source>
</evidence>
<evidence type="ECO:0000256" key="15">
    <source>
        <dbReference type="ARBA" id="ARBA00023254"/>
    </source>
</evidence>
<evidence type="ECO:0000256" key="7">
    <source>
        <dbReference type="ARBA" id="ARBA00022723"/>
    </source>
</evidence>
<keyword evidence="9 17" id="KW-0227">DNA damage</keyword>
<keyword evidence="10 17" id="KW-0378">Hydrolase</keyword>
<dbReference type="GO" id="GO:0097552">
    <property type="term" value="P:mitochondrial double-strand break repair via homologous recombination"/>
    <property type="evidence" value="ECO:0007669"/>
    <property type="project" value="TreeGrafter"/>
</dbReference>
<dbReference type="InterPro" id="IPR007281">
    <property type="entry name" value="Mre11_DNA-bd"/>
</dbReference>
<keyword evidence="8 17" id="KW-0255">Endonuclease</keyword>
<dbReference type="GO" id="GO:0030145">
    <property type="term" value="F:manganese ion binding"/>
    <property type="evidence" value="ECO:0007669"/>
    <property type="project" value="InterPro"/>
</dbReference>
<dbReference type="Pfam" id="PF00149">
    <property type="entry name" value="Metallophos"/>
    <property type="match status" value="1"/>
</dbReference>
<dbReference type="InterPro" id="IPR029052">
    <property type="entry name" value="Metallo-depent_PP-like"/>
</dbReference>
<comment type="caution">
    <text evidence="19">The sequence shown here is derived from an EMBL/GenBank/DDBJ whole genome shotgun (WGS) entry which is preliminary data.</text>
</comment>
<evidence type="ECO:0000256" key="12">
    <source>
        <dbReference type="ARBA" id="ARBA00023204"/>
    </source>
</evidence>
<accession>A0AA39M1P9</accession>
<dbReference type="Proteomes" id="UP001175271">
    <property type="component" value="Unassembled WGS sequence"/>
</dbReference>
<evidence type="ECO:0000256" key="8">
    <source>
        <dbReference type="ARBA" id="ARBA00022759"/>
    </source>
</evidence>
<keyword evidence="13 17" id="KW-0464">Manganese</keyword>
<keyword evidence="5" id="KW-0158">Chromosome</keyword>
<dbReference type="SMART" id="SM01347">
    <property type="entry name" value="Mre11_DNA_bind"/>
    <property type="match status" value="1"/>
</dbReference>
<keyword evidence="6 17" id="KW-0540">Nuclease</keyword>
<evidence type="ECO:0000256" key="4">
    <source>
        <dbReference type="ARBA" id="ARBA00009028"/>
    </source>
</evidence>
<comment type="cofactor">
    <cofactor evidence="1">
        <name>Mn(2+)</name>
        <dbReference type="ChEBI" id="CHEBI:29035"/>
    </cofactor>
</comment>
<keyword evidence="20" id="KW-1185">Reference proteome</keyword>
<evidence type="ECO:0000256" key="13">
    <source>
        <dbReference type="ARBA" id="ARBA00023211"/>
    </source>
</evidence>
<dbReference type="GO" id="GO:0000014">
    <property type="term" value="F:single-stranded DNA endodeoxyribonuclease activity"/>
    <property type="evidence" value="ECO:0007669"/>
    <property type="project" value="TreeGrafter"/>
</dbReference>
<dbReference type="GO" id="GO:0042138">
    <property type="term" value="P:meiotic DNA double-strand break formation"/>
    <property type="evidence" value="ECO:0007669"/>
    <property type="project" value="TreeGrafter"/>
</dbReference>
<dbReference type="InterPro" id="IPR004843">
    <property type="entry name" value="Calcineurin-like_PHP"/>
</dbReference>
<comment type="similarity">
    <text evidence="4 17">Belongs to the MRE11/RAD32 family.</text>
</comment>
<dbReference type="InterPro" id="IPR041796">
    <property type="entry name" value="Mre11_N"/>
</dbReference>
<keyword evidence="7" id="KW-0479">Metal-binding</keyword>
<dbReference type="InterPro" id="IPR003701">
    <property type="entry name" value="Mre11"/>
</dbReference>
<feature type="active site" description="Proton donor" evidence="16">
    <location>
        <position position="133"/>
    </location>
</feature>
<keyword evidence="15 17" id="KW-0469">Meiosis</keyword>
<keyword evidence="14 17" id="KW-0539">Nucleus</keyword>
<evidence type="ECO:0000256" key="14">
    <source>
        <dbReference type="ARBA" id="ARBA00023242"/>
    </source>
</evidence>
<gene>
    <name evidence="19" type="ORF">QR680_012966</name>
</gene>
<dbReference type="Gene3D" id="3.30.110.110">
    <property type="entry name" value="Mre11, capping domain"/>
    <property type="match status" value="1"/>
</dbReference>
<reference evidence="19" key="1">
    <citation type="submission" date="2023-06" db="EMBL/GenBank/DDBJ databases">
        <title>Genomic analysis of the entomopathogenic nematode Steinernema hermaphroditum.</title>
        <authorList>
            <person name="Schwarz E.M."/>
            <person name="Heppert J.K."/>
            <person name="Baniya A."/>
            <person name="Schwartz H.T."/>
            <person name="Tan C.-H."/>
            <person name="Antoshechkin I."/>
            <person name="Sternberg P.W."/>
            <person name="Goodrich-Blair H."/>
            <person name="Dillman A.R."/>
        </authorList>
    </citation>
    <scope>NUCLEOTIDE SEQUENCE</scope>
    <source>
        <strain evidence="19">PS9179</strain>
        <tissue evidence="19">Whole animal</tissue>
    </source>
</reference>
<dbReference type="GO" id="GO:0000724">
    <property type="term" value="P:double-strand break repair via homologous recombination"/>
    <property type="evidence" value="ECO:0007669"/>
    <property type="project" value="TreeGrafter"/>
</dbReference>
<sequence length="555" mass="63316">MGEGDCEEGRLSSEDEFKILVATDIHVGYACNKKHRCNDSLNTFEEILMKAVEHDVDFILLAGDLFHENNPSRDVFMGVSRKLRQHCLSDRPVGFEFVSDPSRNFSSSNFDRVNYEDPNINVGMPVFSIHGNHDDLSGKGLSVLDSLHEVGLLNQFGKFESIDNFAVNPILLKKGHTNLALYGIGSQRDDRLCRAFQEERIKFLRPSEESESWFNILLLHQNRPKRSNLRTTGAFVPDKFIPSFFDFVIWGHEHECCIEPQYVEPGHGVSGNGFYIIQPGSSIATSLTADEAIPKHVAVLKVRGRKFKSIPIPLETVRQLLVDEINLELEYDDVRVPKLTTRNDRMPDEKIVRDKIESMIEEAEQKRGFRQPLLPLIRLKVIYSGPWTQFPPLNAKRFGAAFVDRVANSDDMIQIKIIRNRDQEERDDPTNVPQTEQSCTTVDQLVSDYFSTCRSDEKLLILSETAMSRSMNEYSNENKKIIEVDREFKACVDNQVQLFQRELIETDEVAIPDDFTLDLTEIEKRLMKKVTLAAVSRGLARAAQQPSVDDDMDVL</sequence>
<dbReference type="PANTHER" id="PTHR10139:SF1">
    <property type="entry name" value="DOUBLE-STRAND BREAK REPAIR PROTEIN MRE11"/>
    <property type="match status" value="1"/>
</dbReference>
<dbReference type="EMBL" id="JAUCMV010000002">
    <property type="protein sequence ID" value="KAK0417364.1"/>
    <property type="molecule type" value="Genomic_DNA"/>
</dbReference>
<dbReference type="GO" id="GO:0006303">
    <property type="term" value="P:double-strand break repair via nonhomologous end joining"/>
    <property type="evidence" value="ECO:0007669"/>
    <property type="project" value="TreeGrafter"/>
</dbReference>
<evidence type="ECO:0000256" key="5">
    <source>
        <dbReference type="ARBA" id="ARBA00022454"/>
    </source>
</evidence>
<dbReference type="GO" id="GO:0000723">
    <property type="term" value="P:telomere maintenance"/>
    <property type="evidence" value="ECO:0007669"/>
    <property type="project" value="TreeGrafter"/>
</dbReference>
<evidence type="ECO:0000256" key="16">
    <source>
        <dbReference type="PIRSR" id="PIRSR000882-1"/>
    </source>
</evidence>
<evidence type="ECO:0000256" key="11">
    <source>
        <dbReference type="ARBA" id="ARBA00022839"/>
    </source>
</evidence>
<dbReference type="GO" id="GO:0007095">
    <property type="term" value="P:mitotic G2 DNA damage checkpoint signaling"/>
    <property type="evidence" value="ECO:0007669"/>
    <property type="project" value="TreeGrafter"/>
</dbReference>
<evidence type="ECO:0000259" key="18">
    <source>
        <dbReference type="SMART" id="SM01347"/>
    </source>
</evidence>
<dbReference type="GO" id="GO:0008296">
    <property type="term" value="F:3'-5'-DNA exonuclease activity"/>
    <property type="evidence" value="ECO:0007669"/>
    <property type="project" value="InterPro"/>
</dbReference>
<dbReference type="PANTHER" id="PTHR10139">
    <property type="entry name" value="DOUBLE-STRAND BREAK REPAIR PROTEIN MRE11"/>
    <property type="match status" value="1"/>
</dbReference>
<dbReference type="Gene3D" id="3.60.21.10">
    <property type="match status" value="1"/>
</dbReference>
<dbReference type="AlphaFoldDB" id="A0AA39M1P9"/>
<dbReference type="GO" id="GO:0035861">
    <property type="term" value="C:site of double-strand break"/>
    <property type="evidence" value="ECO:0007669"/>
    <property type="project" value="TreeGrafter"/>
</dbReference>
<evidence type="ECO:0000256" key="2">
    <source>
        <dbReference type="ARBA" id="ARBA00004123"/>
    </source>
</evidence>
<evidence type="ECO:0000256" key="10">
    <source>
        <dbReference type="ARBA" id="ARBA00022801"/>
    </source>
</evidence>
<keyword evidence="12 17" id="KW-0234">DNA repair</keyword>
<proteinExistence type="inferred from homology"/>
<dbReference type="Pfam" id="PF04152">
    <property type="entry name" value="Mre11_DNA_bind"/>
    <property type="match status" value="1"/>
</dbReference>
<evidence type="ECO:0000256" key="1">
    <source>
        <dbReference type="ARBA" id="ARBA00001936"/>
    </source>
</evidence>
<dbReference type="CDD" id="cd00840">
    <property type="entry name" value="MPP_Mre11_N"/>
    <property type="match status" value="1"/>
</dbReference>
<evidence type="ECO:0000256" key="17">
    <source>
        <dbReference type="RuleBase" id="RU003447"/>
    </source>
</evidence>
<organism evidence="19 20">
    <name type="scientific">Steinernema hermaphroditum</name>
    <dbReference type="NCBI Taxonomy" id="289476"/>
    <lineage>
        <taxon>Eukaryota</taxon>
        <taxon>Metazoa</taxon>
        <taxon>Ecdysozoa</taxon>
        <taxon>Nematoda</taxon>
        <taxon>Chromadorea</taxon>
        <taxon>Rhabditida</taxon>
        <taxon>Tylenchina</taxon>
        <taxon>Panagrolaimomorpha</taxon>
        <taxon>Strongyloidoidea</taxon>
        <taxon>Steinernematidae</taxon>
        <taxon>Steinernema</taxon>
    </lineage>
</organism>
<dbReference type="FunFam" id="3.60.21.10:FF:000011">
    <property type="entry name" value="Double-strand break repair protein"/>
    <property type="match status" value="1"/>
</dbReference>
<dbReference type="PIRSF" id="PIRSF000882">
    <property type="entry name" value="DSB_repair_MRE11"/>
    <property type="match status" value="1"/>
</dbReference>
<protein>
    <recommendedName>
        <fullName evidence="18">Mre11 DNA-binding domain-containing protein</fullName>
    </recommendedName>
</protein>
<evidence type="ECO:0000256" key="6">
    <source>
        <dbReference type="ARBA" id="ARBA00022722"/>
    </source>
</evidence>
<keyword evidence="11 17" id="KW-0269">Exonuclease</keyword>